<evidence type="ECO:0000313" key="3">
    <source>
        <dbReference type="EMBL" id="CAF0994837.1"/>
    </source>
</evidence>
<evidence type="ECO:0000256" key="2">
    <source>
        <dbReference type="SAM" id="SignalP"/>
    </source>
</evidence>
<organism evidence="3 4">
    <name type="scientific">Rotaria sordida</name>
    <dbReference type="NCBI Taxonomy" id="392033"/>
    <lineage>
        <taxon>Eukaryota</taxon>
        <taxon>Metazoa</taxon>
        <taxon>Spiralia</taxon>
        <taxon>Gnathifera</taxon>
        <taxon>Rotifera</taxon>
        <taxon>Eurotatoria</taxon>
        <taxon>Bdelloidea</taxon>
        <taxon>Philodinida</taxon>
        <taxon>Philodinidae</taxon>
        <taxon>Rotaria</taxon>
    </lineage>
</organism>
<feature type="compositionally biased region" description="Low complexity" evidence="1">
    <location>
        <begin position="24"/>
        <end position="45"/>
    </location>
</feature>
<proteinExistence type="predicted"/>
<name>A0A814GBJ6_9BILA</name>
<keyword evidence="4" id="KW-1185">Reference proteome</keyword>
<feature type="region of interest" description="Disordered" evidence="1">
    <location>
        <begin position="24"/>
        <end position="90"/>
    </location>
</feature>
<dbReference type="Proteomes" id="UP000663870">
    <property type="component" value="Unassembled WGS sequence"/>
</dbReference>
<keyword evidence="2" id="KW-0732">Signal</keyword>
<dbReference type="AlphaFoldDB" id="A0A814GBJ6"/>
<gene>
    <name evidence="3" type="ORF">JXQ802_LOCUS13864</name>
</gene>
<protein>
    <submittedName>
        <fullName evidence="3">Uncharacterized protein</fullName>
    </submittedName>
</protein>
<accession>A0A814GBJ6</accession>
<feature type="chain" id="PRO_5032519980" evidence="2">
    <location>
        <begin position="25"/>
        <end position="198"/>
    </location>
</feature>
<feature type="compositionally biased region" description="Basic and acidic residues" evidence="1">
    <location>
        <begin position="46"/>
        <end position="67"/>
    </location>
</feature>
<dbReference type="EMBL" id="CAJNOL010000304">
    <property type="protein sequence ID" value="CAF0994837.1"/>
    <property type="molecule type" value="Genomic_DNA"/>
</dbReference>
<reference evidence="3" key="1">
    <citation type="submission" date="2021-02" db="EMBL/GenBank/DDBJ databases">
        <authorList>
            <person name="Nowell W R."/>
        </authorList>
    </citation>
    <scope>NUCLEOTIDE SEQUENCE</scope>
</reference>
<evidence type="ECO:0000313" key="4">
    <source>
        <dbReference type="Proteomes" id="UP000663870"/>
    </source>
</evidence>
<sequence>MKLVFFFALGLLIVYIHVTPSVTSKSSTINKPTSKSTKTPSSNSAKTKDKSKEFKKNTGDDTKTKDKSKVHRKDTSGRTTTTTTKAKKTPNIKTPFDKVLEKLSNCASSSPSLVDVMQENLEELQLDEKYTPLFNAAPHTAAFLNKRTHDSTKFIGGLRQALNADWSNPTWKSWNEIDTLFQPFKQQFVYAMMRFNCT</sequence>
<evidence type="ECO:0000256" key="1">
    <source>
        <dbReference type="SAM" id="MobiDB-lite"/>
    </source>
</evidence>
<feature type="signal peptide" evidence="2">
    <location>
        <begin position="1"/>
        <end position="24"/>
    </location>
</feature>
<comment type="caution">
    <text evidence="3">The sequence shown here is derived from an EMBL/GenBank/DDBJ whole genome shotgun (WGS) entry which is preliminary data.</text>
</comment>